<feature type="compositionally biased region" description="Acidic residues" evidence="1">
    <location>
        <begin position="225"/>
        <end position="236"/>
    </location>
</feature>
<proteinExistence type="predicted"/>
<feature type="compositionally biased region" description="Low complexity" evidence="1">
    <location>
        <begin position="334"/>
        <end position="343"/>
    </location>
</feature>
<feature type="region of interest" description="Disordered" evidence="1">
    <location>
        <begin position="334"/>
        <end position="369"/>
    </location>
</feature>
<feature type="compositionally biased region" description="Basic residues" evidence="1">
    <location>
        <begin position="346"/>
        <end position="358"/>
    </location>
</feature>
<reference evidence="2" key="2">
    <citation type="submission" date="2015-02" db="UniProtKB">
        <authorList>
            <consortium name="EnsemblMetazoa"/>
        </authorList>
    </citation>
    <scope>IDENTIFICATION</scope>
</reference>
<dbReference type="AlphaFoldDB" id="T1JKJ8"/>
<feature type="compositionally biased region" description="Low complexity" evidence="1">
    <location>
        <begin position="72"/>
        <end position="81"/>
    </location>
</feature>
<reference evidence="3" key="1">
    <citation type="submission" date="2011-05" db="EMBL/GenBank/DDBJ databases">
        <authorList>
            <person name="Richards S.R."/>
            <person name="Qu J."/>
            <person name="Jiang H."/>
            <person name="Jhangiani S.N."/>
            <person name="Agravi P."/>
            <person name="Goodspeed R."/>
            <person name="Gross S."/>
            <person name="Mandapat C."/>
            <person name="Jackson L."/>
            <person name="Mathew T."/>
            <person name="Pu L."/>
            <person name="Thornton R."/>
            <person name="Saada N."/>
            <person name="Wilczek-Boney K.B."/>
            <person name="Lee S."/>
            <person name="Kovar C."/>
            <person name="Wu Y."/>
            <person name="Scherer S.E."/>
            <person name="Worley K.C."/>
            <person name="Muzny D.M."/>
            <person name="Gibbs R."/>
        </authorList>
    </citation>
    <scope>NUCLEOTIDE SEQUENCE</scope>
    <source>
        <strain evidence="3">Brora</strain>
    </source>
</reference>
<dbReference type="EnsemblMetazoa" id="SMAR014378-RA">
    <property type="protein sequence ID" value="SMAR014378-PA"/>
    <property type="gene ID" value="SMAR014378"/>
</dbReference>
<feature type="compositionally biased region" description="Basic and acidic residues" evidence="1">
    <location>
        <begin position="242"/>
        <end position="262"/>
    </location>
</feature>
<accession>T1JKJ8</accession>
<evidence type="ECO:0000256" key="1">
    <source>
        <dbReference type="SAM" id="MobiDB-lite"/>
    </source>
</evidence>
<keyword evidence="3" id="KW-1185">Reference proteome</keyword>
<name>T1JKJ8_STRMM</name>
<feature type="compositionally biased region" description="Pro residues" evidence="1">
    <location>
        <begin position="162"/>
        <end position="174"/>
    </location>
</feature>
<sequence>MHQHLNAGPIFGQLLAGPQQRGNHAQKHRTVPEPTGPTNRNNNNNNNKQPQCQHRRIQVPQRGGPWKRAHPAADPAHHSASGRLRSLPFRLHDPRRHQHHARHRPRAPPAPAAVPGHLRPAADQQHARRSPFQPPAGQPPSERQAASAHVARSRQTESATPGQPPVTPPPPPTPDAVNGTCSASPELSPWPSPSKRTLHLINPFTGQLEPMTSDDSMDDEKAAADEEDDEEDDEEEKSSGQGEEKIRLRLKIRDSELRESPESCVEYKVDVSFVNIPTGVAKAASSASASGSSSGTPSPSLPGNELRVPPLHISLRGRNAMVVGGQRTLGLEEAAAASSGETTRSQRCKSPRSGRRKSSYSGGEEHCESVDSKVSGREAALLSGGGLVSSAGEESANVIRGSVQTEEEKTEDVDGTAERVVVNKVVKVWIIKLWSNLVGRNLVKMCYECLL</sequence>
<dbReference type="STRING" id="126957.T1JKJ8"/>
<feature type="compositionally biased region" description="Basic residues" evidence="1">
    <location>
        <begin position="93"/>
        <end position="106"/>
    </location>
</feature>
<dbReference type="EMBL" id="JH431339">
    <property type="status" value="NOT_ANNOTATED_CDS"/>
    <property type="molecule type" value="Genomic_DNA"/>
</dbReference>
<protein>
    <submittedName>
        <fullName evidence="2">Uncharacterized protein</fullName>
    </submittedName>
</protein>
<feature type="region of interest" description="Disordered" evidence="1">
    <location>
        <begin position="280"/>
        <end position="308"/>
    </location>
</feature>
<evidence type="ECO:0000313" key="3">
    <source>
        <dbReference type="Proteomes" id="UP000014500"/>
    </source>
</evidence>
<feature type="region of interest" description="Disordered" evidence="1">
    <location>
        <begin position="13"/>
        <end position="262"/>
    </location>
</feature>
<organism evidence="2 3">
    <name type="scientific">Strigamia maritima</name>
    <name type="common">European centipede</name>
    <name type="synonym">Geophilus maritimus</name>
    <dbReference type="NCBI Taxonomy" id="126957"/>
    <lineage>
        <taxon>Eukaryota</taxon>
        <taxon>Metazoa</taxon>
        <taxon>Ecdysozoa</taxon>
        <taxon>Arthropoda</taxon>
        <taxon>Myriapoda</taxon>
        <taxon>Chilopoda</taxon>
        <taxon>Pleurostigmophora</taxon>
        <taxon>Geophilomorpha</taxon>
        <taxon>Linotaeniidae</taxon>
        <taxon>Strigamia</taxon>
    </lineage>
</organism>
<feature type="compositionally biased region" description="Low complexity" evidence="1">
    <location>
        <begin position="283"/>
        <end position="303"/>
    </location>
</feature>
<dbReference type="Proteomes" id="UP000014500">
    <property type="component" value="Unassembled WGS sequence"/>
</dbReference>
<dbReference type="HOGENOM" id="CLU_607386_0_0_1"/>
<evidence type="ECO:0000313" key="2">
    <source>
        <dbReference type="EnsemblMetazoa" id="SMAR014378-PA"/>
    </source>
</evidence>